<protein>
    <submittedName>
        <fullName evidence="1">Uncharacterized protein</fullName>
    </submittedName>
</protein>
<accession>A0A1R1JMA4</accession>
<evidence type="ECO:0000313" key="1">
    <source>
        <dbReference type="EMBL" id="OMG79334.1"/>
    </source>
</evidence>
<dbReference type="OrthoDB" id="5526813at2"/>
<name>A0A1R1JMA4_ALCXX</name>
<dbReference type="EMBL" id="MJMN01000046">
    <property type="protein sequence ID" value="OMG79334.1"/>
    <property type="molecule type" value="Genomic_DNA"/>
</dbReference>
<gene>
    <name evidence="1" type="ORF">BIZ92_15160</name>
</gene>
<comment type="caution">
    <text evidence="1">The sequence shown here is derived from an EMBL/GenBank/DDBJ whole genome shotgun (WGS) entry which is preliminary data.</text>
</comment>
<evidence type="ECO:0000313" key="2">
    <source>
        <dbReference type="Proteomes" id="UP000187251"/>
    </source>
</evidence>
<dbReference type="RefSeq" id="WP_076415457.1">
    <property type="nucleotide sequence ID" value="NZ_MJMN01000046.1"/>
</dbReference>
<organism evidence="1 2">
    <name type="scientific">Alcaligenes xylosoxydans xylosoxydans</name>
    <name type="common">Achromobacter xylosoxidans</name>
    <dbReference type="NCBI Taxonomy" id="85698"/>
    <lineage>
        <taxon>Bacteria</taxon>
        <taxon>Pseudomonadati</taxon>
        <taxon>Pseudomonadota</taxon>
        <taxon>Betaproteobacteria</taxon>
        <taxon>Burkholderiales</taxon>
        <taxon>Alcaligenaceae</taxon>
        <taxon>Achromobacter</taxon>
    </lineage>
</organism>
<dbReference type="Proteomes" id="UP000187251">
    <property type="component" value="Unassembled WGS sequence"/>
</dbReference>
<dbReference type="AlphaFoldDB" id="A0A1R1JMA4"/>
<proteinExistence type="predicted"/>
<sequence>MTELILSMQENSAHGAPKKGHIGPDFSTFWAQWPRKTAKKAAEQAWAKLRAADRRAVLHVLPSHLAFWKAARTAIEFIPHPATWLNGERWKDEVVMPTSRPEPKAAAGPAWWTSHVAMDQKGREVGVGSARPGETSEQYRARIQQAIAERDRFGGGR</sequence>
<reference evidence="1 2" key="1">
    <citation type="submission" date="2016-09" db="EMBL/GenBank/DDBJ databases">
        <title>Phylogenomics of Achromobacter.</title>
        <authorList>
            <person name="Jeukens J."/>
            <person name="Freschi L."/>
            <person name="Vincent A.T."/>
            <person name="Emond-Rheault J.-G."/>
            <person name="Kukavica-Ibrulj I."/>
            <person name="Charette S.J."/>
            <person name="Levesque R.C."/>
        </authorList>
    </citation>
    <scope>NUCLEOTIDE SEQUENCE [LARGE SCALE GENOMIC DNA]</scope>
    <source>
        <strain evidence="1 2">AUS488</strain>
    </source>
</reference>